<sequence length="47" mass="5454">MINLKINNYGEIKIKAKGSLYDLLAQMNRLSRVITETVQEVEKCKEK</sequence>
<evidence type="ECO:0000313" key="2">
    <source>
        <dbReference type="Proteomes" id="UP001516588"/>
    </source>
</evidence>
<dbReference type="Proteomes" id="UP001516588">
    <property type="component" value="Unassembled WGS sequence"/>
</dbReference>
<accession>A0ABR9QY94</accession>
<organism evidence="1 2">
    <name type="scientific">Gallibacter intestinalis</name>
    <dbReference type="NCBI Taxonomy" id="2779356"/>
    <lineage>
        <taxon>Bacteria</taxon>
        <taxon>Bacillati</taxon>
        <taxon>Bacillota</taxon>
        <taxon>Clostridia</taxon>
        <taxon>Eubacteriales</taxon>
        <taxon>Eubacteriaceae</taxon>
        <taxon>Gallibacter</taxon>
    </lineage>
</organism>
<proteinExistence type="predicted"/>
<name>A0ABR9QY94_9FIRM</name>
<keyword evidence="2" id="KW-1185">Reference proteome</keyword>
<dbReference type="RefSeq" id="WP_226385487.1">
    <property type="nucleotide sequence ID" value="NZ_JADCKA010000009.1"/>
</dbReference>
<comment type="caution">
    <text evidence="1">The sequence shown here is derived from an EMBL/GenBank/DDBJ whole genome shotgun (WGS) entry which is preliminary data.</text>
</comment>
<gene>
    <name evidence="1" type="ORF">INF20_06070</name>
</gene>
<reference evidence="1 2" key="1">
    <citation type="submission" date="2020-10" db="EMBL/GenBank/DDBJ databases">
        <title>ChiBAC.</title>
        <authorList>
            <person name="Zenner C."/>
            <person name="Hitch T.C.A."/>
            <person name="Clavel T."/>
        </authorList>
    </citation>
    <scope>NUCLEOTIDE SEQUENCE [LARGE SCALE GENOMIC DNA]</scope>
    <source>
        <strain evidence="1 2">DSM 108706</strain>
    </source>
</reference>
<protein>
    <submittedName>
        <fullName evidence="1">Uncharacterized protein</fullName>
    </submittedName>
</protein>
<evidence type="ECO:0000313" key="1">
    <source>
        <dbReference type="EMBL" id="MBE5035839.1"/>
    </source>
</evidence>
<dbReference type="EMBL" id="JADCKA010000009">
    <property type="protein sequence ID" value="MBE5035839.1"/>
    <property type="molecule type" value="Genomic_DNA"/>
</dbReference>